<keyword evidence="3" id="KW-1185">Reference proteome</keyword>
<reference evidence="2 3" key="1">
    <citation type="journal article" date="2015" name="Genome Announc.">
        <title>Expanding the biotechnology potential of lactobacilli through comparative genomics of 213 strains and associated genera.</title>
        <authorList>
            <person name="Sun Z."/>
            <person name="Harris H.M."/>
            <person name="McCann A."/>
            <person name="Guo C."/>
            <person name="Argimon S."/>
            <person name="Zhang W."/>
            <person name="Yang X."/>
            <person name="Jeffery I.B."/>
            <person name="Cooney J.C."/>
            <person name="Kagawa T.F."/>
            <person name="Liu W."/>
            <person name="Song Y."/>
            <person name="Salvetti E."/>
            <person name="Wrobel A."/>
            <person name="Rasinkangas P."/>
            <person name="Parkhill J."/>
            <person name="Rea M.C."/>
            <person name="O'Sullivan O."/>
            <person name="Ritari J."/>
            <person name="Douillard F.P."/>
            <person name="Paul Ross R."/>
            <person name="Yang R."/>
            <person name="Briner A.E."/>
            <person name="Felis G.E."/>
            <person name="de Vos W.M."/>
            <person name="Barrangou R."/>
            <person name="Klaenhammer T.R."/>
            <person name="Caufield P.W."/>
            <person name="Cui Y."/>
            <person name="Zhang H."/>
            <person name="O'Toole P.W."/>
        </authorList>
    </citation>
    <scope>NUCLEOTIDE SEQUENCE [LARGE SCALE GENOMIC DNA]</scope>
    <source>
        <strain evidence="2 3">DSM 14500</strain>
    </source>
</reference>
<name>A0A0R1QI99_9LACO</name>
<gene>
    <name evidence="2" type="ORF">FD29_GL002131</name>
</gene>
<dbReference type="OrthoDB" id="9785372at2"/>
<sequence>MKILVIGANGRTGIQIASTLKNSGYTVIAGVHSHMDYIKKLNLESRRIDLIDMTVDQIAQQMQGIDIIVFASTAPQTQPELATWIDLDGAVKTMQAAKKNNIERFIMLSAAGAENRSDWDIYDTPELYLAKYYAEDFLKKSNLAYTIIRPSILTDDIPRDKVSLTDHGDPRVSRNDVASVVFQAIENPHFIHTSFNLYRGQTDIDKVIPAQDF</sequence>
<proteinExistence type="predicted"/>
<dbReference type="Proteomes" id="UP000050872">
    <property type="component" value="Unassembled WGS sequence"/>
</dbReference>
<dbReference type="STRING" id="1423770.FD29_GL002131"/>
<dbReference type="CDD" id="cd05243">
    <property type="entry name" value="SDR_a5"/>
    <property type="match status" value="1"/>
</dbReference>
<dbReference type="SUPFAM" id="SSF51735">
    <property type="entry name" value="NAD(P)-binding Rossmann-fold domains"/>
    <property type="match status" value="1"/>
</dbReference>
<dbReference type="InterPro" id="IPR016040">
    <property type="entry name" value="NAD(P)-bd_dom"/>
</dbReference>
<evidence type="ECO:0000313" key="3">
    <source>
        <dbReference type="Proteomes" id="UP000050872"/>
    </source>
</evidence>
<organism evidence="2 3">
    <name type="scientific">Companilactobacillus mindensis DSM 14500</name>
    <dbReference type="NCBI Taxonomy" id="1423770"/>
    <lineage>
        <taxon>Bacteria</taxon>
        <taxon>Bacillati</taxon>
        <taxon>Bacillota</taxon>
        <taxon>Bacilli</taxon>
        <taxon>Lactobacillales</taxon>
        <taxon>Lactobacillaceae</taxon>
        <taxon>Companilactobacillus</taxon>
    </lineage>
</organism>
<dbReference type="RefSeq" id="WP_057887727.1">
    <property type="nucleotide sequence ID" value="NZ_AZEZ01000039.1"/>
</dbReference>
<protein>
    <recommendedName>
        <fullName evidence="1">NAD(P)-binding domain-containing protein</fullName>
    </recommendedName>
</protein>
<dbReference type="PATRIC" id="fig|1423770.3.peg.2188"/>
<comment type="caution">
    <text evidence="2">The sequence shown here is derived from an EMBL/GenBank/DDBJ whole genome shotgun (WGS) entry which is preliminary data.</text>
</comment>
<evidence type="ECO:0000313" key="2">
    <source>
        <dbReference type="EMBL" id="KRL44566.1"/>
    </source>
</evidence>
<dbReference type="PANTHER" id="PTHR15020">
    <property type="entry name" value="FLAVIN REDUCTASE-RELATED"/>
    <property type="match status" value="1"/>
</dbReference>
<evidence type="ECO:0000259" key="1">
    <source>
        <dbReference type="Pfam" id="PF13460"/>
    </source>
</evidence>
<dbReference type="InterPro" id="IPR036291">
    <property type="entry name" value="NAD(P)-bd_dom_sf"/>
</dbReference>
<feature type="domain" description="NAD(P)-binding" evidence="1">
    <location>
        <begin position="7"/>
        <end position="188"/>
    </location>
</feature>
<dbReference type="Pfam" id="PF13460">
    <property type="entry name" value="NAD_binding_10"/>
    <property type="match status" value="1"/>
</dbReference>
<dbReference type="PANTHER" id="PTHR15020:SF50">
    <property type="entry name" value="UPF0659 PROTEIN YMR090W"/>
    <property type="match status" value="1"/>
</dbReference>
<dbReference type="Gene3D" id="3.40.50.720">
    <property type="entry name" value="NAD(P)-binding Rossmann-like Domain"/>
    <property type="match status" value="1"/>
</dbReference>
<dbReference type="EMBL" id="AZEZ01000039">
    <property type="protein sequence ID" value="KRL44566.1"/>
    <property type="molecule type" value="Genomic_DNA"/>
</dbReference>
<dbReference type="AlphaFoldDB" id="A0A0R1QI99"/>
<accession>A0A0R1QI99</accession>